<keyword evidence="3" id="KW-1185">Reference proteome</keyword>
<gene>
    <name evidence="2" type="ORF">OLEA9_A052891</name>
</gene>
<evidence type="ECO:0000313" key="3">
    <source>
        <dbReference type="Proteomes" id="UP000594638"/>
    </source>
</evidence>
<evidence type="ECO:0000256" key="1">
    <source>
        <dbReference type="SAM" id="MobiDB-lite"/>
    </source>
</evidence>
<proteinExistence type="predicted"/>
<sequence>MKRGGARGGGGGVSRGMKRHQSCGRHDGLFYAEEMDGAIVTKNLVPGATVHNETRISTEMMSYSDSPSRRLG</sequence>
<dbReference type="Proteomes" id="UP000594638">
    <property type="component" value="Unassembled WGS sequence"/>
</dbReference>
<dbReference type="AlphaFoldDB" id="A0A8S0TZ95"/>
<dbReference type="Gene3D" id="3.30.200.20">
    <property type="entry name" value="Phosphorylase Kinase, domain 1"/>
    <property type="match status" value="1"/>
</dbReference>
<name>A0A8S0TZ95_OLEEU</name>
<dbReference type="Gramene" id="OE9A052891T1">
    <property type="protein sequence ID" value="OE9A052891C1"/>
    <property type="gene ID" value="OE9A052891"/>
</dbReference>
<protein>
    <submittedName>
        <fullName evidence="2">Mediator of RNA polymerase II transcription subunit 36a-like</fullName>
    </submittedName>
</protein>
<feature type="compositionally biased region" description="Gly residues" evidence="1">
    <location>
        <begin position="1"/>
        <end position="14"/>
    </location>
</feature>
<dbReference type="EMBL" id="CACTIH010007335">
    <property type="protein sequence ID" value="CAA3010133.1"/>
    <property type="molecule type" value="Genomic_DNA"/>
</dbReference>
<comment type="caution">
    <text evidence="2">The sequence shown here is derived from an EMBL/GenBank/DDBJ whole genome shotgun (WGS) entry which is preliminary data.</text>
</comment>
<evidence type="ECO:0000313" key="2">
    <source>
        <dbReference type="EMBL" id="CAA3010133.1"/>
    </source>
</evidence>
<feature type="region of interest" description="Disordered" evidence="1">
    <location>
        <begin position="1"/>
        <end position="22"/>
    </location>
</feature>
<organism evidence="2 3">
    <name type="scientific">Olea europaea subsp. europaea</name>
    <dbReference type="NCBI Taxonomy" id="158383"/>
    <lineage>
        <taxon>Eukaryota</taxon>
        <taxon>Viridiplantae</taxon>
        <taxon>Streptophyta</taxon>
        <taxon>Embryophyta</taxon>
        <taxon>Tracheophyta</taxon>
        <taxon>Spermatophyta</taxon>
        <taxon>Magnoliopsida</taxon>
        <taxon>eudicotyledons</taxon>
        <taxon>Gunneridae</taxon>
        <taxon>Pentapetalae</taxon>
        <taxon>asterids</taxon>
        <taxon>lamiids</taxon>
        <taxon>Lamiales</taxon>
        <taxon>Oleaceae</taxon>
        <taxon>Oleeae</taxon>
        <taxon>Olea</taxon>
    </lineage>
</organism>
<accession>A0A8S0TZ95</accession>
<reference evidence="2 3" key="1">
    <citation type="submission" date="2019-12" db="EMBL/GenBank/DDBJ databases">
        <authorList>
            <person name="Alioto T."/>
            <person name="Alioto T."/>
            <person name="Gomez Garrido J."/>
        </authorList>
    </citation>
    <scope>NUCLEOTIDE SEQUENCE [LARGE SCALE GENOMIC DNA]</scope>
</reference>